<reference evidence="4" key="2">
    <citation type="submission" date="2022-01" db="EMBL/GenBank/DDBJ databases">
        <authorList>
            <person name="Yamashiro T."/>
            <person name="Shiraishi A."/>
            <person name="Satake H."/>
            <person name="Nakayama K."/>
        </authorList>
    </citation>
    <scope>NUCLEOTIDE SEQUENCE</scope>
</reference>
<keyword evidence="1" id="KW-0862">Zinc</keyword>
<name>A0ABQ4X9V4_9ASTR</name>
<dbReference type="Pfam" id="PF00098">
    <property type="entry name" value="zf-CCHC"/>
    <property type="match status" value="1"/>
</dbReference>
<feature type="domain" description="CCHC-type" evidence="3">
    <location>
        <begin position="286"/>
        <end position="302"/>
    </location>
</feature>
<gene>
    <name evidence="4" type="ORF">Tco_0656837</name>
</gene>
<evidence type="ECO:0000256" key="1">
    <source>
        <dbReference type="PROSITE-ProRule" id="PRU00047"/>
    </source>
</evidence>
<comment type="caution">
    <text evidence="4">The sequence shown here is derived from an EMBL/GenBank/DDBJ whole genome shotgun (WGS) entry which is preliminary data.</text>
</comment>
<evidence type="ECO:0000259" key="3">
    <source>
        <dbReference type="PROSITE" id="PS50158"/>
    </source>
</evidence>
<dbReference type="EMBL" id="BQNB010009334">
    <property type="protein sequence ID" value="GJS62053.1"/>
    <property type="molecule type" value="Genomic_DNA"/>
</dbReference>
<dbReference type="InterPro" id="IPR001878">
    <property type="entry name" value="Znf_CCHC"/>
</dbReference>
<dbReference type="Proteomes" id="UP001151760">
    <property type="component" value="Unassembled WGS sequence"/>
</dbReference>
<dbReference type="Pfam" id="PF13976">
    <property type="entry name" value="gag_pre-integrs"/>
    <property type="match status" value="1"/>
</dbReference>
<protein>
    <submittedName>
        <fullName evidence="4">Integrase, catalytic region, zinc finger, CCHC-type containing protein</fullName>
    </submittedName>
</protein>
<sequence length="529" mass="59201">MRYLECIDHVPLHLATIEEKRGTRTMKYVELSTTEKIQADYDLKATNIILQGLPLDVYALEALHTTNFDQLHAYLQSHEMHANEVHLLRERHQDPLALMANQQTPHHFNNHQSSYNNPLFQQQVSSSQYGAVHPLQQYSTTYPSSSLAISYPPAQHSNAYSSMIYHDAPQIEYSVSTVNQQSHIAEFPQIDSGLAVPVFNKGDDPIDAINKMMSFLSTVVSSRFPSTNNQLRNSSNPRQQAIINDGRVTVQPYQGRTNSYAAGTSGSRVNTAGSGGRNSSQQRVVKCFNCQGEGHMARQCTQPKRKRDAAWYKEKVLLVEAQGMGKVLSEEELEFLADPGIPEGPVTQSVITQNAAYQADDLDAYDSDCDDITMAKIAKIMGYGDYQVGNVTISWVYYVEGLGHNLFSVGQFCDSDLEVAFRKHTCFVRNLEGVDLLSGSRETNLYTISLGDMMSSSPICLLSKASKTKSWLWHRRLSHLNFGAINHLARHGLVRGLPKLKFEKDHLYLACAMGKSKKHSHKPKADDIN</sequence>
<evidence type="ECO:0000313" key="4">
    <source>
        <dbReference type="EMBL" id="GJS62053.1"/>
    </source>
</evidence>
<dbReference type="PROSITE" id="PS50158">
    <property type="entry name" value="ZF_CCHC"/>
    <property type="match status" value="1"/>
</dbReference>
<keyword evidence="1" id="KW-0863">Zinc-finger</keyword>
<keyword evidence="5" id="KW-1185">Reference proteome</keyword>
<dbReference type="InterPro" id="IPR025724">
    <property type="entry name" value="GAG-pre-integrase_dom"/>
</dbReference>
<organism evidence="4 5">
    <name type="scientific">Tanacetum coccineum</name>
    <dbReference type="NCBI Taxonomy" id="301880"/>
    <lineage>
        <taxon>Eukaryota</taxon>
        <taxon>Viridiplantae</taxon>
        <taxon>Streptophyta</taxon>
        <taxon>Embryophyta</taxon>
        <taxon>Tracheophyta</taxon>
        <taxon>Spermatophyta</taxon>
        <taxon>Magnoliopsida</taxon>
        <taxon>eudicotyledons</taxon>
        <taxon>Gunneridae</taxon>
        <taxon>Pentapetalae</taxon>
        <taxon>asterids</taxon>
        <taxon>campanulids</taxon>
        <taxon>Asterales</taxon>
        <taxon>Asteraceae</taxon>
        <taxon>Asteroideae</taxon>
        <taxon>Anthemideae</taxon>
        <taxon>Anthemidinae</taxon>
        <taxon>Tanacetum</taxon>
    </lineage>
</organism>
<evidence type="ECO:0000313" key="5">
    <source>
        <dbReference type="Proteomes" id="UP001151760"/>
    </source>
</evidence>
<accession>A0ABQ4X9V4</accession>
<dbReference type="InterPro" id="IPR036875">
    <property type="entry name" value="Znf_CCHC_sf"/>
</dbReference>
<dbReference type="Gene3D" id="4.10.60.10">
    <property type="entry name" value="Zinc finger, CCHC-type"/>
    <property type="match status" value="1"/>
</dbReference>
<dbReference type="SUPFAM" id="SSF57756">
    <property type="entry name" value="Retrovirus zinc finger-like domains"/>
    <property type="match status" value="1"/>
</dbReference>
<proteinExistence type="predicted"/>
<keyword evidence="1" id="KW-0479">Metal-binding</keyword>
<feature type="region of interest" description="Disordered" evidence="2">
    <location>
        <begin position="259"/>
        <end position="278"/>
    </location>
</feature>
<dbReference type="SMART" id="SM00343">
    <property type="entry name" value="ZnF_C2HC"/>
    <property type="match status" value="1"/>
</dbReference>
<evidence type="ECO:0000256" key="2">
    <source>
        <dbReference type="SAM" id="MobiDB-lite"/>
    </source>
</evidence>
<reference evidence="4" key="1">
    <citation type="journal article" date="2022" name="Int. J. Mol. Sci.">
        <title>Draft Genome of Tanacetum Coccineum: Genomic Comparison of Closely Related Tanacetum-Family Plants.</title>
        <authorList>
            <person name="Yamashiro T."/>
            <person name="Shiraishi A."/>
            <person name="Nakayama K."/>
            <person name="Satake H."/>
        </authorList>
    </citation>
    <scope>NUCLEOTIDE SEQUENCE</scope>
</reference>